<gene>
    <name evidence="2" type="ORF">EJC49_06270</name>
</gene>
<accession>A0A429Z0Q1</accession>
<protein>
    <submittedName>
        <fullName evidence="2">Thermonuclease family protein</fullName>
    </submittedName>
</protein>
<organism evidence="2 3">
    <name type="scientific">Aquibium carbonis</name>
    <dbReference type="NCBI Taxonomy" id="2495581"/>
    <lineage>
        <taxon>Bacteria</taxon>
        <taxon>Pseudomonadati</taxon>
        <taxon>Pseudomonadota</taxon>
        <taxon>Alphaproteobacteria</taxon>
        <taxon>Hyphomicrobiales</taxon>
        <taxon>Phyllobacteriaceae</taxon>
        <taxon>Aquibium</taxon>
    </lineage>
</organism>
<dbReference type="Proteomes" id="UP000278398">
    <property type="component" value="Unassembled WGS sequence"/>
</dbReference>
<dbReference type="InterPro" id="IPR035437">
    <property type="entry name" value="SNase_OB-fold_sf"/>
</dbReference>
<dbReference type="AlphaFoldDB" id="A0A429Z0Q1"/>
<evidence type="ECO:0000313" key="3">
    <source>
        <dbReference type="Proteomes" id="UP000278398"/>
    </source>
</evidence>
<reference evidence="2 3" key="1">
    <citation type="submission" date="2018-12" db="EMBL/GenBank/DDBJ databases">
        <title>Mesorhizobium carbonis sp. nov., isolated from coal mine water.</title>
        <authorList>
            <person name="Xin W."/>
            <person name="Xu Z."/>
            <person name="Xiang F."/>
            <person name="Zhang J."/>
            <person name="Xi L."/>
            <person name="Liu J."/>
        </authorList>
    </citation>
    <scope>NUCLEOTIDE SEQUENCE [LARGE SCALE GENOMIC DNA]</scope>
    <source>
        <strain evidence="2 3">B2.3</strain>
    </source>
</reference>
<dbReference type="InterPro" id="IPR016071">
    <property type="entry name" value="Staphylococal_nuclease_OB-fold"/>
</dbReference>
<evidence type="ECO:0000259" key="1">
    <source>
        <dbReference type="PROSITE" id="PS50830"/>
    </source>
</evidence>
<dbReference type="Pfam" id="PF00565">
    <property type="entry name" value="SNase"/>
    <property type="match status" value="1"/>
</dbReference>
<dbReference type="EMBL" id="RWKW01000021">
    <property type="protein sequence ID" value="RST87295.1"/>
    <property type="molecule type" value="Genomic_DNA"/>
</dbReference>
<dbReference type="SUPFAM" id="SSF50199">
    <property type="entry name" value="Staphylococcal nuclease"/>
    <property type="match status" value="1"/>
</dbReference>
<feature type="domain" description="TNase-like" evidence="1">
    <location>
        <begin position="22"/>
        <end position="118"/>
    </location>
</feature>
<name>A0A429Z0Q1_9HYPH</name>
<comment type="caution">
    <text evidence="2">The sequence shown here is derived from an EMBL/GenBank/DDBJ whole genome shotgun (WGS) entry which is preliminary data.</text>
</comment>
<dbReference type="Gene3D" id="2.40.50.90">
    <property type="match status" value="1"/>
</dbReference>
<dbReference type="OrthoDB" id="7469880at2"/>
<proteinExistence type="predicted"/>
<dbReference type="PROSITE" id="PS50830">
    <property type="entry name" value="TNASE_3"/>
    <property type="match status" value="1"/>
</dbReference>
<keyword evidence="3" id="KW-1185">Reference proteome</keyword>
<sequence>MRGEAAATAPVVSVAARRFPICGSGARIDCVVDGDTIWLGGTKIRLADINTPEVSSPQCAAERRLGERATLRLQALLNDGPFELRAAGRDEDRYGRKLRTLHRGGQSLGDVLVAEGLAHPWNGRRESWCG</sequence>
<evidence type="ECO:0000313" key="2">
    <source>
        <dbReference type="EMBL" id="RST87295.1"/>
    </source>
</evidence>